<evidence type="ECO:0000313" key="2">
    <source>
        <dbReference type="EMBL" id="MBM3116980.1"/>
    </source>
</evidence>
<evidence type="ECO:0000313" key="3">
    <source>
        <dbReference type="Proteomes" id="UP000809431"/>
    </source>
</evidence>
<name>A0ABS2BNG5_9NEIS</name>
<dbReference type="Gene3D" id="3.40.50.10610">
    <property type="entry name" value="ABC-type transport auxiliary lipoprotein component"/>
    <property type="match status" value="1"/>
</dbReference>
<dbReference type="RefSeq" id="WP_203539208.1">
    <property type="nucleotide sequence ID" value="NZ_JAESND010000007.1"/>
</dbReference>
<evidence type="ECO:0000259" key="1">
    <source>
        <dbReference type="Pfam" id="PF03886"/>
    </source>
</evidence>
<keyword evidence="3" id="KW-1185">Reference proteome</keyword>
<accession>A0ABS2BNG5</accession>
<feature type="domain" description="ABC-type transport auxiliary lipoprotein component" evidence="1">
    <location>
        <begin position="30"/>
        <end position="187"/>
    </location>
</feature>
<reference evidence="2 3" key="1">
    <citation type="submission" date="2021-01" db="EMBL/GenBank/DDBJ databases">
        <title>Draft Genome Sequence and Polyhydroxyalkanoate Biosynthetic Potential of Jeongeupia naejangsanensis Type Strain DSM 24253.</title>
        <authorList>
            <person name="Turrini P."/>
            <person name="Artuso I."/>
            <person name="Lugli G.A."/>
            <person name="Frangipani E."/>
            <person name="Ventura M."/>
            <person name="Visca P."/>
        </authorList>
    </citation>
    <scope>NUCLEOTIDE SEQUENCE [LARGE SCALE GENOMIC DNA]</scope>
    <source>
        <strain evidence="2 3">DSM 24253</strain>
    </source>
</reference>
<organism evidence="2 3">
    <name type="scientific">Jeongeupia naejangsanensis</name>
    <dbReference type="NCBI Taxonomy" id="613195"/>
    <lineage>
        <taxon>Bacteria</taxon>
        <taxon>Pseudomonadati</taxon>
        <taxon>Pseudomonadota</taxon>
        <taxon>Betaproteobacteria</taxon>
        <taxon>Neisseriales</taxon>
        <taxon>Chitinibacteraceae</taxon>
        <taxon>Jeongeupia</taxon>
    </lineage>
</organism>
<protein>
    <submittedName>
        <fullName evidence="2">Membrane integrity-associated transporter subunit PqiC</fullName>
    </submittedName>
</protein>
<dbReference type="SUPFAM" id="SSF159594">
    <property type="entry name" value="XCC0632-like"/>
    <property type="match status" value="1"/>
</dbReference>
<proteinExistence type="predicted"/>
<dbReference type="Pfam" id="PF03886">
    <property type="entry name" value="ABC_trans_aux"/>
    <property type="match status" value="1"/>
</dbReference>
<gene>
    <name evidence="2" type="ORF">JMJ54_14185</name>
</gene>
<dbReference type="PROSITE" id="PS51257">
    <property type="entry name" value="PROKAR_LIPOPROTEIN"/>
    <property type="match status" value="1"/>
</dbReference>
<dbReference type="EMBL" id="JAESND010000007">
    <property type="protein sequence ID" value="MBM3116980.1"/>
    <property type="molecule type" value="Genomic_DNA"/>
</dbReference>
<dbReference type="InterPro" id="IPR005586">
    <property type="entry name" value="ABC_trans_aux"/>
</dbReference>
<dbReference type="Proteomes" id="UP000809431">
    <property type="component" value="Unassembled WGS sequence"/>
</dbReference>
<sequence>MTRFTRTLFATGITALVVAGCASAPKEYFYSLGSTALTDAPAVGGNTSVPVAISAVTLPEAVDRPQLVVQQSGELRIQDQRRWIQPLRSDLAAAVADQLGRQLGTQVATPNQAAGAEAQYRLAIDIQRFDSVLGGSATLDALWRVSDASGKPVKSGRFSASEAAKDGGYDSLIAAHGRLVAKLSQQIGTQLKPLMAAPAK</sequence>
<comment type="caution">
    <text evidence="2">The sequence shown here is derived from an EMBL/GenBank/DDBJ whole genome shotgun (WGS) entry which is preliminary data.</text>
</comment>